<feature type="transmembrane region" description="Helical" evidence="2">
    <location>
        <begin position="132"/>
        <end position="150"/>
    </location>
</feature>
<dbReference type="InterPro" id="IPR002372">
    <property type="entry name" value="PQQ_rpt_dom"/>
</dbReference>
<evidence type="ECO:0000313" key="5">
    <source>
        <dbReference type="Proteomes" id="UP000319817"/>
    </source>
</evidence>
<protein>
    <submittedName>
        <fullName evidence="4">Outer membrane biogenesis protein BamB</fullName>
    </submittedName>
</protein>
<keyword evidence="5" id="KW-1185">Reference proteome</keyword>
<evidence type="ECO:0000313" key="4">
    <source>
        <dbReference type="EMBL" id="QDT10241.1"/>
    </source>
</evidence>
<feature type="transmembrane region" description="Helical" evidence="2">
    <location>
        <begin position="72"/>
        <end position="91"/>
    </location>
</feature>
<feature type="domain" description="Pyrrolo-quinoline quinone repeat" evidence="3">
    <location>
        <begin position="376"/>
        <end position="477"/>
    </location>
</feature>
<dbReference type="SMART" id="SM00564">
    <property type="entry name" value="PQQ"/>
    <property type="match status" value="3"/>
</dbReference>
<dbReference type="AlphaFoldDB" id="A0A517NSY5"/>
<dbReference type="PANTHER" id="PTHR34512">
    <property type="entry name" value="CELL SURFACE PROTEIN"/>
    <property type="match status" value="1"/>
</dbReference>
<keyword evidence="2" id="KW-1133">Transmembrane helix</keyword>
<evidence type="ECO:0000256" key="1">
    <source>
        <dbReference type="SAM" id="MobiDB-lite"/>
    </source>
</evidence>
<reference evidence="4 5" key="1">
    <citation type="submission" date="2019-02" db="EMBL/GenBank/DDBJ databases">
        <title>Deep-cultivation of Planctomycetes and their phenomic and genomic characterization uncovers novel biology.</title>
        <authorList>
            <person name="Wiegand S."/>
            <person name="Jogler M."/>
            <person name="Boedeker C."/>
            <person name="Pinto D."/>
            <person name="Vollmers J."/>
            <person name="Rivas-Marin E."/>
            <person name="Kohn T."/>
            <person name="Peeters S.H."/>
            <person name="Heuer A."/>
            <person name="Rast P."/>
            <person name="Oberbeckmann S."/>
            <person name="Bunk B."/>
            <person name="Jeske O."/>
            <person name="Meyerdierks A."/>
            <person name="Storesund J.E."/>
            <person name="Kallscheuer N."/>
            <person name="Luecker S."/>
            <person name="Lage O.M."/>
            <person name="Pohl T."/>
            <person name="Merkel B.J."/>
            <person name="Hornburger P."/>
            <person name="Mueller R.-W."/>
            <person name="Bruemmer F."/>
            <person name="Labrenz M."/>
            <person name="Spormann A.M."/>
            <person name="Op den Camp H."/>
            <person name="Overmann J."/>
            <person name="Amann R."/>
            <person name="Jetten M.S.M."/>
            <person name="Mascher T."/>
            <person name="Medema M.H."/>
            <person name="Devos D.P."/>
            <person name="Kaster A.-K."/>
            <person name="Ovreas L."/>
            <person name="Rohde M."/>
            <person name="Galperin M.Y."/>
            <person name="Jogler C."/>
        </authorList>
    </citation>
    <scope>NUCLEOTIDE SEQUENCE [LARGE SCALE GENOMIC DNA]</scope>
    <source>
        <strain evidence="4 5">K23_9</strain>
    </source>
</reference>
<feature type="transmembrane region" description="Helical" evidence="2">
    <location>
        <begin position="103"/>
        <end position="120"/>
    </location>
</feature>
<dbReference type="Proteomes" id="UP000319817">
    <property type="component" value="Chromosome"/>
</dbReference>
<dbReference type="EMBL" id="CP036526">
    <property type="protein sequence ID" value="QDT10241.1"/>
    <property type="molecule type" value="Genomic_DNA"/>
</dbReference>
<feature type="domain" description="Pyrrolo-quinoline quinone repeat" evidence="3">
    <location>
        <begin position="225"/>
        <end position="322"/>
    </location>
</feature>
<dbReference type="InterPro" id="IPR015943">
    <property type="entry name" value="WD40/YVTN_repeat-like_dom_sf"/>
</dbReference>
<evidence type="ECO:0000256" key="2">
    <source>
        <dbReference type="SAM" id="Phobius"/>
    </source>
</evidence>
<dbReference type="SUPFAM" id="SSF50998">
    <property type="entry name" value="Quinoprotein alcohol dehydrogenase-like"/>
    <property type="match status" value="1"/>
</dbReference>
<accession>A0A517NSY5</accession>
<feature type="region of interest" description="Disordered" evidence="1">
    <location>
        <begin position="17"/>
        <end position="62"/>
    </location>
</feature>
<dbReference type="PANTHER" id="PTHR34512:SF30">
    <property type="entry name" value="OUTER MEMBRANE PROTEIN ASSEMBLY FACTOR BAMB"/>
    <property type="match status" value="1"/>
</dbReference>
<dbReference type="InterPro" id="IPR018391">
    <property type="entry name" value="PQQ_b-propeller_rpt"/>
</dbReference>
<dbReference type="Pfam" id="PF13360">
    <property type="entry name" value="PQQ_2"/>
    <property type="match status" value="2"/>
</dbReference>
<evidence type="ECO:0000259" key="3">
    <source>
        <dbReference type="Pfam" id="PF13360"/>
    </source>
</evidence>
<organism evidence="4 5">
    <name type="scientific">Stieleria marina</name>
    <dbReference type="NCBI Taxonomy" id="1930275"/>
    <lineage>
        <taxon>Bacteria</taxon>
        <taxon>Pseudomonadati</taxon>
        <taxon>Planctomycetota</taxon>
        <taxon>Planctomycetia</taxon>
        <taxon>Pirellulales</taxon>
        <taxon>Pirellulaceae</taxon>
        <taxon>Stieleria</taxon>
    </lineage>
</organism>
<dbReference type="InterPro" id="IPR011047">
    <property type="entry name" value="Quinoprotein_ADH-like_sf"/>
</dbReference>
<sequence>MLPSVSRDRTNLAELQTQTKITFVSDNPPLSAESPTPPESNTDGGGAHSDGSGSNVSPSTDTKQTKAIKFPYRGLLIVGVLAGAAMAYARWYVAHLDYQNANMIQILAMAVVALFCLVAFHRMARSRGQRFLVPMISLGLIGASVAAFEFQGFSGEMWPQYSWRFGSDARGRWQESPLDETQAAPTDRGPETFALADSPQFLGPNRTGVVSERLFAVPTNNSDTQVLWDQPIGDGWSSFAVHQDRAVTLEQREQWECVTCYRIADGELLWIDRHEARHENPLGGVGPRSTPAISDGKVYAMGAMGLLRVLDLQTGERIWTKDFLTEAQWSAEEFLSAAPWGHASSPLVLKESNMVVVSFGGPVDPASIDDQGMTPTSKSLIALDSNTGDVKWKAGRDQFAYASPMLLTLADQPQLVSVNEKTITGHAPASGETLWSVPWPGSTSTNANCASVIPIGGDRFVIGKGYGGGSGVFQVNRSKSDEMTTEAIWTSNRVLKTKFNHTCVRDQIGYGLSNGTLQAADLRTGKPLWSQSRRERFGQGQVVLIDDVLVAQSEPGDVVFAAADADEYRELGRLEALQSKTWNIPTVAGRHLLVRNDRQAICYLLPARQMDSPQNEPPSQD</sequence>
<keyword evidence="2" id="KW-0472">Membrane</keyword>
<dbReference type="Gene3D" id="2.130.10.10">
    <property type="entry name" value="YVTN repeat-like/Quinoprotein amine dehydrogenase"/>
    <property type="match status" value="1"/>
</dbReference>
<proteinExistence type="predicted"/>
<keyword evidence="2" id="KW-0812">Transmembrane</keyword>
<name>A0A517NSY5_9BACT</name>
<dbReference type="OrthoDB" id="7051554at2"/>
<gene>
    <name evidence="4" type="ORF">K239x_21970</name>
</gene>